<keyword evidence="2" id="KW-1185">Reference proteome</keyword>
<proteinExistence type="predicted"/>
<protein>
    <submittedName>
        <fullName evidence="1">Uncharacterized protein</fullName>
    </submittedName>
</protein>
<dbReference type="Proteomes" id="UP001500642">
    <property type="component" value="Unassembled WGS sequence"/>
</dbReference>
<evidence type="ECO:0000313" key="1">
    <source>
        <dbReference type="EMBL" id="GAA4384228.1"/>
    </source>
</evidence>
<dbReference type="EMBL" id="BAABGL010000002">
    <property type="protein sequence ID" value="GAA4384228.1"/>
    <property type="molecule type" value="Genomic_DNA"/>
</dbReference>
<reference evidence="2" key="1">
    <citation type="journal article" date="2019" name="Int. J. Syst. Evol. Microbiol.">
        <title>The Global Catalogue of Microorganisms (GCM) 10K type strain sequencing project: providing services to taxonomists for standard genome sequencing and annotation.</title>
        <authorList>
            <consortium name="The Broad Institute Genomics Platform"/>
            <consortium name="The Broad Institute Genome Sequencing Center for Infectious Disease"/>
            <person name="Wu L."/>
            <person name="Ma J."/>
        </authorList>
    </citation>
    <scope>NUCLEOTIDE SEQUENCE [LARGE SCALE GENOMIC DNA]</scope>
    <source>
        <strain evidence="2">JCM 17808</strain>
    </source>
</reference>
<accession>A0ABP8J3G9</accession>
<gene>
    <name evidence="1" type="ORF">GCM10023167_04660</name>
</gene>
<organism evidence="1 2">
    <name type="scientific">Brevibacterium pityocampae</name>
    <dbReference type="NCBI Taxonomy" id="506594"/>
    <lineage>
        <taxon>Bacteria</taxon>
        <taxon>Bacillati</taxon>
        <taxon>Actinomycetota</taxon>
        <taxon>Actinomycetes</taxon>
        <taxon>Micrococcales</taxon>
        <taxon>Brevibacteriaceae</taxon>
        <taxon>Brevibacterium</taxon>
    </lineage>
</organism>
<comment type="caution">
    <text evidence="1">The sequence shown here is derived from an EMBL/GenBank/DDBJ whole genome shotgun (WGS) entry which is preliminary data.</text>
</comment>
<evidence type="ECO:0000313" key="2">
    <source>
        <dbReference type="Proteomes" id="UP001500642"/>
    </source>
</evidence>
<sequence>MPPCSLRAGASSSPCSGPLCVWDGEIVAVIVHYARNPRLRGDDSLLSAAPVIRERTRVGERMADNRVVDALPSVVLRQLFGSTIYDTLNPRFNLPTGELRRQAAQAAKSGGFRFDLPEPVRVAVEETADGDLRWWKAR</sequence>
<name>A0ABP8J3G9_9MICO</name>